<dbReference type="GO" id="GO:0008623">
    <property type="term" value="C:CHRAC"/>
    <property type="evidence" value="ECO:0007669"/>
    <property type="project" value="TreeGrafter"/>
</dbReference>
<feature type="domain" description="Transcription factor CBF/NF-Y/archaeal histone" evidence="7">
    <location>
        <begin position="50"/>
        <end position="114"/>
    </location>
</feature>
<feature type="compositionally biased region" description="Acidic residues" evidence="6">
    <location>
        <begin position="252"/>
        <end position="265"/>
    </location>
</feature>
<dbReference type="GO" id="GO:0006272">
    <property type="term" value="P:leading strand elongation"/>
    <property type="evidence" value="ECO:0007669"/>
    <property type="project" value="TreeGrafter"/>
</dbReference>
<sequence length="265" mass="28562">MPPKKSDANKAAAAAAAAVVPASDPAGSDQQSEGEKPKGKRSRSSIDDNTLPKTIVTRLAKGNIPSNTSISKDAVTAFTRSSTLFINYLASAANDITKGNGKKTIVPNDIIDALDVIEFPGMKERLQGELKKFNEKQELKKAKVKGSKAADTTADTTIDPMSEDDSARPLKRQRKSLANESKDDEEDAPAAPDESNILEEGSEEEEGAGYEEEEGEEGEEEESTEDEEESGEEEAADGMEDTVEDLDRGDDMENDNDNELDEESD</sequence>
<dbReference type="InterPro" id="IPR003958">
    <property type="entry name" value="CBFA_NFYB_domain"/>
</dbReference>
<feature type="compositionally biased region" description="Low complexity" evidence="6">
    <location>
        <begin position="149"/>
        <end position="159"/>
    </location>
</feature>
<dbReference type="SUPFAM" id="SSF47113">
    <property type="entry name" value="Histone-fold"/>
    <property type="match status" value="1"/>
</dbReference>
<evidence type="ECO:0000256" key="4">
    <source>
        <dbReference type="ARBA" id="ARBA00039775"/>
    </source>
</evidence>
<comment type="caution">
    <text evidence="8">The sequence shown here is derived from an EMBL/GenBank/DDBJ whole genome shotgun (WGS) entry which is preliminary data.</text>
</comment>
<evidence type="ECO:0000256" key="2">
    <source>
        <dbReference type="ARBA" id="ARBA00022705"/>
    </source>
</evidence>
<dbReference type="GO" id="GO:0006974">
    <property type="term" value="P:DNA damage response"/>
    <property type="evidence" value="ECO:0007669"/>
    <property type="project" value="TreeGrafter"/>
</dbReference>
<feature type="region of interest" description="Disordered" evidence="6">
    <location>
        <begin position="1"/>
        <end position="52"/>
    </location>
</feature>
<evidence type="ECO:0000313" key="8">
    <source>
        <dbReference type="EMBL" id="KAK6544430.1"/>
    </source>
</evidence>
<proteinExistence type="predicted"/>
<evidence type="ECO:0000259" key="7">
    <source>
        <dbReference type="Pfam" id="PF00808"/>
    </source>
</evidence>
<accession>A0AAV9XQR3</accession>
<dbReference type="Gene3D" id="1.10.20.10">
    <property type="entry name" value="Histone, subunit A"/>
    <property type="match status" value="1"/>
</dbReference>
<dbReference type="Proteomes" id="UP001365542">
    <property type="component" value="Unassembled WGS sequence"/>
</dbReference>
<dbReference type="AlphaFoldDB" id="A0AAV9XQR3"/>
<evidence type="ECO:0000256" key="6">
    <source>
        <dbReference type="SAM" id="MobiDB-lite"/>
    </source>
</evidence>
<evidence type="ECO:0000256" key="3">
    <source>
        <dbReference type="ARBA" id="ARBA00023242"/>
    </source>
</evidence>
<protein>
    <recommendedName>
        <fullName evidence="4">DNA polymerase epsilon subunit D</fullName>
    </recommendedName>
    <alternativeName>
        <fullName evidence="5">DNA polymerase II subunit D</fullName>
    </alternativeName>
</protein>
<dbReference type="PANTHER" id="PTHR46172">
    <property type="entry name" value="DNA POLYMERASE EPSILON SUBUNIT 3"/>
    <property type="match status" value="1"/>
</dbReference>
<feature type="compositionally biased region" description="Acidic residues" evidence="6">
    <location>
        <begin position="196"/>
        <end position="244"/>
    </location>
</feature>
<feature type="compositionally biased region" description="Low complexity" evidence="6">
    <location>
        <begin position="9"/>
        <end position="26"/>
    </location>
</feature>
<keyword evidence="2" id="KW-0235">DNA replication</keyword>
<dbReference type="EMBL" id="JAVHJO010000001">
    <property type="protein sequence ID" value="KAK6544430.1"/>
    <property type="molecule type" value="Genomic_DNA"/>
</dbReference>
<evidence type="ECO:0000256" key="5">
    <source>
        <dbReference type="ARBA" id="ARBA00042096"/>
    </source>
</evidence>
<dbReference type="PANTHER" id="PTHR46172:SF1">
    <property type="entry name" value="DNA POLYMERASE EPSILON SUBUNIT 3"/>
    <property type="match status" value="1"/>
</dbReference>
<comment type="subcellular location">
    <subcellularLocation>
        <location evidence="1">Nucleus</location>
    </subcellularLocation>
</comment>
<dbReference type="GO" id="GO:0046982">
    <property type="term" value="F:protein heterodimerization activity"/>
    <property type="evidence" value="ECO:0007669"/>
    <property type="project" value="InterPro"/>
</dbReference>
<evidence type="ECO:0000313" key="9">
    <source>
        <dbReference type="Proteomes" id="UP001365542"/>
    </source>
</evidence>
<feature type="region of interest" description="Disordered" evidence="6">
    <location>
        <begin position="138"/>
        <end position="265"/>
    </location>
</feature>
<dbReference type="GO" id="GO:0031490">
    <property type="term" value="F:chromatin DNA binding"/>
    <property type="evidence" value="ECO:0007669"/>
    <property type="project" value="TreeGrafter"/>
</dbReference>
<gene>
    <name evidence="8" type="ORF">TWF694_001125</name>
</gene>
<dbReference type="InterPro" id="IPR051377">
    <property type="entry name" value="DNA_Pol-Epsilon_Subunit"/>
</dbReference>
<dbReference type="GO" id="GO:0031507">
    <property type="term" value="P:heterochromatin formation"/>
    <property type="evidence" value="ECO:0007669"/>
    <property type="project" value="TreeGrafter"/>
</dbReference>
<name>A0AAV9XQR3_9PEZI</name>
<dbReference type="CDD" id="cd22928">
    <property type="entry name" value="HFD_POLE3_DPB4"/>
    <property type="match status" value="1"/>
</dbReference>
<dbReference type="GO" id="GO:0008622">
    <property type="term" value="C:epsilon DNA polymerase complex"/>
    <property type="evidence" value="ECO:0007669"/>
    <property type="project" value="TreeGrafter"/>
</dbReference>
<dbReference type="InterPro" id="IPR009072">
    <property type="entry name" value="Histone-fold"/>
</dbReference>
<organism evidence="8 9">
    <name type="scientific">Orbilia ellipsospora</name>
    <dbReference type="NCBI Taxonomy" id="2528407"/>
    <lineage>
        <taxon>Eukaryota</taxon>
        <taxon>Fungi</taxon>
        <taxon>Dikarya</taxon>
        <taxon>Ascomycota</taxon>
        <taxon>Pezizomycotina</taxon>
        <taxon>Orbiliomycetes</taxon>
        <taxon>Orbiliales</taxon>
        <taxon>Orbiliaceae</taxon>
        <taxon>Orbilia</taxon>
    </lineage>
</organism>
<dbReference type="Pfam" id="PF00808">
    <property type="entry name" value="CBFD_NFYB_HMF"/>
    <property type="match status" value="1"/>
</dbReference>
<keyword evidence="9" id="KW-1185">Reference proteome</keyword>
<keyword evidence="3" id="KW-0539">Nucleus</keyword>
<reference evidence="8 9" key="1">
    <citation type="submission" date="2019-10" db="EMBL/GenBank/DDBJ databases">
        <authorList>
            <person name="Palmer J.M."/>
        </authorList>
    </citation>
    <scope>NUCLEOTIDE SEQUENCE [LARGE SCALE GENOMIC DNA]</scope>
    <source>
        <strain evidence="8 9">TWF694</strain>
    </source>
</reference>
<evidence type="ECO:0000256" key="1">
    <source>
        <dbReference type="ARBA" id="ARBA00004123"/>
    </source>
</evidence>